<feature type="compositionally biased region" description="Polar residues" evidence="2">
    <location>
        <begin position="680"/>
        <end position="689"/>
    </location>
</feature>
<dbReference type="Proteomes" id="UP000241665">
    <property type="component" value="Segment"/>
</dbReference>
<evidence type="ECO:0000313" key="3">
    <source>
        <dbReference type="EMBL" id="AUV59063.1"/>
    </source>
</evidence>
<dbReference type="EMBL" id="MG770228">
    <property type="protein sequence ID" value="AUV59063.1"/>
    <property type="molecule type" value="Genomic_DNA"/>
</dbReference>
<feature type="compositionally biased region" description="Basic and acidic residues" evidence="2">
    <location>
        <begin position="668"/>
        <end position="679"/>
    </location>
</feature>
<evidence type="ECO:0000256" key="2">
    <source>
        <dbReference type="SAM" id="MobiDB-lite"/>
    </source>
</evidence>
<dbReference type="InterPro" id="IPR056909">
    <property type="entry name" value="SU10_portal"/>
</dbReference>
<sequence>MEQNTDSMVPLPDPSQATKLTSWKNEPSLQALKADLDAAKPSHTAMMIKVKEWNDLMRIEGKAKPPKVKGRSQVQPKLVRRQAEWRYSALTEPFLGSNKLFKVTPVTWEDVQGARQNELVLNYQFRTKLNRVSFIDNYVRSVVDDGTGIVRVGWNREIRKEKQEVPVFSLFPIQTQEQADALQQALQLRTDNPRGYEENVDEAIKESVRFFDETRQATYAVQTGTTTTEVEVPLANHPTVEMLNPENIIIDPSCQGDINKAMFAIVSFETCKADLLKEKDRYHNLNKIDWQSSAPVNEPDHATTTPQEFQISDPMRKRVVAYEYWGFWDIEGNGVLEPIVATWIGSTLIRLEKNPYPDGKLPFVLIPYMPVKRDMYGEPDAELLGDNQAVLGAVMRGMIDLLGRSANGQRGMPKGMLDALNSRRYREGEDYEYNPTQNPAQMIIEHKFPELPQSALTMATLQNQEAESLTGVKAFAGGVTGESYGDVAAGIRGVLDAASKREMAILRRLAKGMSEIGNKIIAMNAVFLAEHEVVRITNEEFVTIKREDLKGNFDLEVDISTAEVDNQKSQDLGFMLQTIGPNVDQQITLNILAEIADLKRMPKLAHDLRTWQPQPDPVQEQLKQLAVEKAQLENEELRSKIRLNDAQAQKAMAERDNKNLDYLEQESGTKHARDLEKMKAQSQGNQQLEITKALTKPRKEGELPPNLSAAIGYNALTNGEDTGIQSVSERDIAAEANPVYSLGSSQFDPTRDPALNPGIRLGN</sequence>
<feature type="region of interest" description="Disordered" evidence="2">
    <location>
        <begin position="668"/>
        <end position="706"/>
    </location>
</feature>
<feature type="coiled-coil region" evidence="1">
    <location>
        <begin position="618"/>
        <end position="663"/>
    </location>
</feature>
<protein>
    <submittedName>
        <fullName evidence="3">Portal protein</fullName>
    </submittedName>
</protein>
<evidence type="ECO:0000313" key="4">
    <source>
        <dbReference type="Proteomes" id="UP000241665"/>
    </source>
</evidence>
<organism evidence="3 4">
    <name type="scientific">Escherichia phage PMBT57</name>
    <dbReference type="NCBI Taxonomy" id="2079259"/>
    <lineage>
        <taxon>Viruses</taxon>
        <taxon>Duplodnaviria</taxon>
        <taxon>Heunggongvirae</taxon>
        <taxon>Uroviricota</taxon>
        <taxon>Caudoviricetes</taxon>
        <taxon>Schitoviridae</taxon>
        <taxon>Enquatrovirinae</taxon>
        <taxon>Enquatrovirus</taxon>
        <taxon>Enquatrovirus N4</taxon>
    </lineage>
</organism>
<reference evidence="3 4" key="1">
    <citation type="submission" date="2018-01" db="EMBL/GenBank/DDBJ databases">
        <title>Characterization of the virulent Escherichia coli phage PMBT57 of the N4-like group with a broad host range.</title>
        <authorList>
            <person name="Koberg S."/>
            <person name="Brinks E."/>
        </authorList>
    </citation>
    <scope>NUCLEOTIDE SEQUENCE [LARGE SCALE GENOMIC DNA]</scope>
</reference>
<name>A0A2K9VA30_9CAUD</name>
<feature type="region of interest" description="Disordered" evidence="2">
    <location>
        <begin position="1"/>
        <end position="20"/>
    </location>
</feature>
<keyword evidence="1" id="KW-0175">Coiled coil</keyword>
<evidence type="ECO:0000256" key="1">
    <source>
        <dbReference type="SAM" id="Coils"/>
    </source>
</evidence>
<proteinExistence type="predicted"/>
<dbReference type="Pfam" id="PF23899">
    <property type="entry name" value="SU10_portal"/>
    <property type="match status" value="1"/>
</dbReference>
<feature type="region of interest" description="Disordered" evidence="2">
    <location>
        <begin position="741"/>
        <end position="763"/>
    </location>
</feature>
<accession>A0A2K9VA30</accession>